<dbReference type="InterPro" id="IPR002634">
    <property type="entry name" value="BolA"/>
</dbReference>
<reference evidence="2 3" key="1">
    <citation type="submission" date="2016-03" db="EMBL/GenBank/DDBJ databases">
        <title>Acetic acid bacteria sequencing.</title>
        <authorList>
            <person name="Brandt J."/>
            <person name="Jakob F."/>
            <person name="Vogel R.F."/>
        </authorList>
    </citation>
    <scope>NUCLEOTIDE SEQUENCE [LARGE SCALE GENOMIC DNA]</scope>
    <source>
        <strain evidence="2 3">NBRC 101099</strain>
    </source>
</reference>
<dbReference type="PANTHER" id="PTHR46230">
    <property type="match status" value="1"/>
</dbReference>
<accession>A0A1U9KMK6</accession>
<organism evidence="2 3">
    <name type="scientific">Neoasaia chiangmaiensis</name>
    <dbReference type="NCBI Taxonomy" id="320497"/>
    <lineage>
        <taxon>Bacteria</taxon>
        <taxon>Pseudomonadati</taxon>
        <taxon>Pseudomonadota</taxon>
        <taxon>Alphaproteobacteria</taxon>
        <taxon>Acetobacterales</taxon>
        <taxon>Acetobacteraceae</taxon>
        <taxon>Neoasaia</taxon>
    </lineage>
</organism>
<dbReference type="PIRSF" id="PIRSF003113">
    <property type="entry name" value="BolA"/>
    <property type="match status" value="1"/>
</dbReference>
<dbReference type="STRING" id="320497.A0U93_02620"/>
<dbReference type="Pfam" id="PF01722">
    <property type="entry name" value="BolA"/>
    <property type="match status" value="1"/>
</dbReference>
<dbReference type="PANTHER" id="PTHR46230:SF3">
    <property type="entry name" value="SUFE-LIKE PROTEIN 1, CHLOROPLASTIC_MITOCHONDRIAL"/>
    <property type="match status" value="1"/>
</dbReference>
<sequence length="93" mass="10384">MAENERARRIEAILKEALAPEVVEIHDDSARHAHHAGTRELGGGGETHFNIMVISRRFNGMSRIARHRLVHDLLAQEFSSGLHALSLVLNDKV</sequence>
<dbReference type="RefSeq" id="WP_077805987.1">
    <property type="nucleotide sequence ID" value="NZ_BJXS01000004.1"/>
</dbReference>
<dbReference type="SUPFAM" id="SSF82657">
    <property type="entry name" value="BolA-like"/>
    <property type="match status" value="1"/>
</dbReference>
<dbReference type="EMBL" id="CP014691">
    <property type="protein sequence ID" value="AQS87019.1"/>
    <property type="molecule type" value="Genomic_DNA"/>
</dbReference>
<dbReference type="OrthoDB" id="9811118at2"/>
<dbReference type="KEGG" id="nch:A0U93_02620"/>
<protein>
    <submittedName>
        <fullName evidence="2">BolA family transcriptional regulator</fullName>
    </submittedName>
</protein>
<dbReference type="InterPro" id="IPR036065">
    <property type="entry name" value="BolA-like_sf"/>
</dbReference>
<name>A0A1U9KMK6_9PROT</name>
<keyword evidence="3" id="KW-1185">Reference proteome</keyword>
<proteinExistence type="inferred from homology"/>
<evidence type="ECO:0000313" key="2">
    <source>
        <dbReference type="EMBL" id="AQS87019.1"/>
    </source>
</evidence>
<evidence type="ECO:0000313" key="3">
    <source>
        <dbReference type="Proteomes" id="UP000188604"/>
    </source>
</evidence>
<evidence type="ECO:0000256" key="1">
    <source>
        <dbReference type="RuleBase" id="RU003860"/>
    </source>
</evidence>
<dbReference type="Gene3D" id="3.30.300.90">
    <property type="entry name" value="BolA-like"/>
    <property type="match status" value="1"/>
</dbReference>
<gene>
    <name evidence="2" type="ORF">A0U93_02620</name>
</gene>
<dbReference type="AlphaFoldDB" id="A0A1U9KMK6"/>
<comment type="similarity">
    <text evidence="1">Belongs to the BolA/IbaG family.</text>
</comment>
<dbReference type="Proteomes" id="UP000188604">
    <property type="component" value="Chromosome"/>
</dbReference>
<dbReference type="GO" id="GO:0016226">
    <property type="term" value="P:iron-sulfur cluster assembly"/>
    <property type="evidence" value="ECO:0007669"/>
    <property type="project" value="TreeGrafter"/>
</dbReference>